<accession>A0ABS5EIS7</accession>
<evidence type="ECO:0000313" key="1">
    <source>
        <dbReference type="EMBL" id="MBR0650919.1"/>
    </source>
</evidence>
<dbReference type="SUPFAM" id="SSF69118">
    <property type="entry name" value="AhpD-like"/>
    <property type="match status" value="1"/>
</dbReference>
<name>A0ABS5EIS7_9PROT</name>
<dbReference type="EMBL" id="JAAEDI010000015">
    <property type="protein sequence ID" value="MBR0650919.1"/>
    <property type="molecule type" value="Genomic_DNA"/>
</dbReference>
<evidence type="ECO:0000313" key="2">
    <source>
        <dbReference type="Proteomes" id="UP000698752"/>
    </source>
</evidence>
<dbReference type="Gene3D" id="1.20.1290.10">
    <property type="entry name" value="AhpD-like"/>
    <property type="match status" value="1"/>
</dbReference>
<proteinExistence type="predicted"/>
<dbReference type="InterPro" id="IPR029032">
    <property type="entry name" value="AhpD-like"/>
</dbReference>
<protein>
    <submittedName>
        <fullName evidence="1">Carboxymuconolactone decarboxylase family protein</fullName>
    </submittedName>
</protein>
<reference evidence="2" key="1">
    <citation type="journal article" date="2021" name="Syst. Appl. Microbiol.">
        <title>Roseomonas hellenica sp. nov., isolated from roots of wild-growing Alkanna tinctoria.</title>
        <authorList>
            <person name="Rat A."/>
            <person name="Naranjo H.D."/>
            <person name="Lebbe L."/>
            <person name="Cnockaert M."/>
            <person name="Krigas N."/>
            <person name="Grigoriadou K."/>
            <person name="Maloupa E."/>
            <person name="Willems A."/>
        </authorList>
    </citation>
    <scope>NUCLEOTIDE SEQUENCE [LARGE SCALE GENOMIC DNA]</scope>
    <source>
        <strain evidence="2">LMG 31159</strain>
    </source>
</reference>
<sequence length="184" mass="20367">MSTRFPPIPREQLDDAQRAVFDAIVSGPRGQVSGPFNVLLRAPVAGDAAQRLGASLRFSGLLDDRLREIAICTVSRRWSAQYEWFAHHPIAVKAGVDPAALERLRQGEDPRFADAAEQLVWRLSRTVLEHGRLNDAEFAEGREALGEARLVELLVVLGYYTLLSFVLNVGEVPVPDPRPFPEAT</sequence>
<dbReference type="PANTHER" id="PTHR34846">
    <property type="entry name" value="4-CARBOXYMUCONOLACTONE DECARBOXYLASE FAMILY PROTEIN (AFU_ORTHOLOGUE AFUA_6G11590)"/>
    <property type="match status" value="1"/>
</dbReference>
<gene>
    <name evidence="1" type="ORF">GXW78_14695</name>
</gene>
<dbReference type="Proteomes" id="UP000698752">
    <property type="component" value="Unassembled WGS sequence"/>
</dbReference>
<dbReference type="RefSeq" id="WP_211869592.1">
    <property type="nucleotide sequence ID" value="NZ_JAAEDI010000015.1"/>
</dbReference>
<organism evidence="1 2">
    <name type="scientific">Neoroseomonas terrae</name>
    <dbReference type="NCBI Taxonomy" id="424799"/>
    <lineage>
        <taxon>Bacteria</taxon>
        <taxon>Pseudomonadati</taxon>
        <taxon>Pseudomonadota</taxon>
        <taxon>Alphaproteobacteria</taxon>
        <taxon>Acetobacterales</taxon>
        <taxon>Acetobacteraceae</taxon>
        <taxon>Neoroseomonas</taxon>
    </lineage>
</organism>
<keyword evidence="2" id="KW-1185">Reference proteome</keyword>
<comment type="caution">
    <text evidence="1">The sequence shown here is derived from an EMBL/GenBank/DDBJ whole genome shotgun (WGS) entry which is preliminary data.</text>
</comment>
<dbReference type="PANTHER" id="PTHR34846:SF11">
    <property type="entry name" value="4-CARBOXYMUCONOLACTONE DECARBOXYLASE FAMILY PROTEIN (AFU_ORTHOLOGUE AFUA_6G11590)"/>
    <property type="match status" value="1"/>
</dbReference>